<dbReference type="PROSITE" id="PS51257">
    <property type="entry name" value="PROKAR_LIPOPROTEIN"/>
    <property type="match status" value="1"/>
</dbReference>
<evidence type="ECO:0000256" key="4">
    <source>
        <dbReference type="SAM" id="SignalP"/>
    </source>
</evidence>
<gene>
    <name evidence="5" type="ORF">D2V08_17070</name>
</gene>
<feature type="repeat" description="ANK" evidence="3">
    <location>
        <begin position="112"/>
        <end position="144"/>
    </location>
</feature>
<dbReference type="OrthoDB" id="754271at2"/>
<dbReference type="InterPro" id="IPR036770">
    <property type="entry name" value="Ankyrin_rpt-contain_sf"/>
</dbReference>
<organism evidence="5 6">
    <name type="scientific">Flagellimonas lutimaris</name>
    <dbReference type="NCBI Taxonomy" id="475082"/>
    <lineage>
        <taxon>Bacteria</taxon>
        <taxon>Pseudomonadati</taxon>
        <taxon>Bacteroidota</taxon>
        <taxon>Flavobacteriia</taxon>
        <taxon>Flavobacteriales</taxon>
        <taxon>Flavobacteriaceae</taxon>
        <taxon>Flagellimonas</taxon>
    </lineage>
</organism>
<keyword evidence="2 3" id="KW-0040">ANK repeat</keyword>
<reference evidence="5 6" key="1">
    <citation type="submission" date="2018-08" db="EMBL/GenBank/DDBJ databases">
        <title>Proposal of Muricauda 72 sp.nov. and Muricauda NH166 sp.nov., isolated from seawater.</title>
        <authorList>
            <person name="Cheng H."/>
            <person name="Wu Y.-H."/>
            <person name="Guo L.-L."/>
            <person name="Xu X.-W."/>
        </authorList>
    </citation>
    <scope>NUCLEOTIDE SEQUENCE [LARGE SCALE GENOMIC DNA]</scope>
    <source>
        <strain evidence="5 6">KCTC 22173</strain>
    </source>
</reference>
<evidence type="ECO:0000256" key="3">
    <source>
        <dbReference type="PROSITE-ProRule" id="PRU00023"/>
    </source>
</evidence>
<feature type="repeat" description="ANK" evidence="3">
    <location>
        <begin position="79"/>
        <end position="111"/>
    </location>
</feature>
<dbReference type="RefSeq" id="WP_119609637.1">
    <property type="nucleotide sequence ID" value="NZ_QXFH01000077.1"/>
</dbReference>
<dbReference type="PANTHER" id="PTHR24171:SF8">
    <property type="entry name" value="BRCA1-ASSOCIATED RING DOMAIN PROTEIN 1"/>
    <property type="match status" value="1"/>
</dbReference>
<feature type="signal peptide" evidence="4">
    <location>
        <begin position="1"/>
        <end position="27"/>
    </location>
</feature>
<sequence length="195" mass="21115">MKNFQLNSVKQLRLVLFILVLSLSACGQQKPKSDKEVVAETEVSTPDITMQEAVVTGNLDAVKQHIEAGTNINEKDALSGSTPLITAITFGKNDIAQTLVDADADLSIKNNDGATALHVAAFFGRVEAVQMLMDAGADKTMKNNFGATPRETVMGPFEDIKPIYEMMQQQLAPVGLQLDLAEVEKTRPVIAIMLQ</sequence>
<evidence type="ECO:0000256" key="1">
    <source>
        <dbReference type="ARBA" id="ARBA00022737"/>
    </source>
</evidence>
<dbReference type="InterPro" id="IPR002110">
    <property type="entry name" value="Ankyrin_rpt"/>
</dbReference>
<dbReference type="SUPFAM" id="SSF48403">
    <property type="entry name" value="Ankyrin repeat"/>
    <property type="match status" value="1"/>
</dbReference>
<keyword evidence="1" id="KW-0677">Repeat</keyword>
<dbReference type="Pfam" id="PF12796">
    <property type="entry name" value="Ank_2"/>
    <property type="match status" value="1"/>
</dbReference>
<dbReference type="GO" id="GO:0004842">
    <property type="term" value="F:ubiquitin-protein transferase activity"/>
    <property type="evidence" value="ECO:0007669"/>
    <property type="project" value="TreeGrafter"/>
</dbReference>
<dbReference type="GO" id="GO:0085020">
    <property type="term" value="P:protein K6-linked ubiquitination"/>
    <property type="evidence" value="ECO:0007669"/>
    <property type="project" value="TreeGrafter"/>
</dbReference>
<dbReference type="PROSITE" id="PS50088">
    <property type="entry name" value="ANK_REPEAT"/>
    <property type="match status" value="2"/>
</dbReference>
<protein>
    <submittedName>
        <fullName evidence="5">Ankyrin repeat domain-containing protein</fullName>
    </submittedName>
</protein>
<dbReference type="PANTHER" id="PTHR24171">
    <property type="entry name" value="ANKYRIN REPEAT DOMAIN-CONTAINING PROTEIN 39-RELATED"/>
    <property type="match status" value="1"/>
</dbReference>
<keyword evidence="6" id="KW-1185">Reference proteome</keyword>
<feature type="chain" id="PRO_5017393147" evidence="4">
    <location>
        <begin position="28"/>
        <end position="195"/>
    </location>
</feature>
<dbReference type="Gene3D" id="1.25.40.20">
    <property type="entry name" value="Ankyrin repeat-containing domain"/>
    <property type="match status" value="2"/>
</dbReference>
<keyword evidence="4" id="KW-0732">Signal</keyword>
<dbReference type="PROSITE" id="PS50297">
    <property type="entry name" value="ANK_REP_REGION"/>
    <property type="match status" value="2"/>
</dbReference>
<dbReference type="SMART" id="SM00248">
    <property type="entry name" value="ANK"/>
    <property type="match status" value="2"/>
</dbReference>
<dbReference type="Proteomes" id="UP000266067">
    <property type="component" value="Unassembled WGS sequence"/>
</dbReference>
<comment type="caution">
    <text evidence="5">The sequence shown here is derived from an EMBL/GenBank/DDBJ whole genome shotgun (WGS) entry which is preliminary data.</text>
</comment>
<evidence type="ECO:0000313" key="6">
    <source>
        <dbReference type="Proteomes" id="UP000266067"/>
    </source>
</evidence>
<dbReference type="AlphaFoldDB" id="A0A3A1N497"/>
<name>A0A3A1N497_9FLAO</name>
<accession>A0A3A1N497</accession>
<evidence type="ECO:0000256" key="2">
    <source>
        <dbReference type="ARBA" id="ARBA00023043"/>
    </source>
</evidence>
<proteinExistence type="predicted"/>
<evidence type="ECO:0000313" key="5">
    <source>
        <dbReference type="EMBL" id="RIV30777.1"/>
    </source>
</evidence>
<dbReference type="EMBL" id="QXFH01000077">
    <property type="protein sequence ID" value="RIV30777.1"/>
    <property type="molecule type" value="Genomic_DNA"/>
</dbReference>